<dbReference type="RefSeq" id="WP_359973085.1">
    <property type="nucleotide sequence ID" value="NZ_JBEYRS010000014.1"/>
</dbReference>
<organism evidence="2 3">
    <name type="scientific">Streptomyces huasconensis</name>
    <dbReference type="NCBI Taxonomy" id="1854574"/>
    <lineage>
        <taxon>Bacteria</taxon>
        <taxon>Bacillati</taxon>
        <taxon>Actinomycetota</taxon>
        <taxon>Actinomycetes</taxon>
        <taxon>Kitasatosporales</taxon>
        <taxon>Streptomycetaceae</taxon>
        <taxon>Streptomyces</taxon>
    </lineage>
</organism>
<feature type="chain" id="PRO_5046004123" description="Secreted protein" evidence="1">
    <location>
        <begin position="30"/>
        <end position="191"/>
    </location>
</feature>
<evidence type="ECO:0000313" key="2">
    <source>
        <dbReference type="EMBL" id="MEW2366100.1"/>
    </source>
</evidence>
<keyword evidence="3" id="KW-1185">Reference proteome</keyword>
<reference evidence="2 3" key="1">
    <citation type="submission" date="2024-06" db="EMBL/GenBank/DDBJ databases">
        <title>The Natural Products Discovery Center: Release of the First 8490 Sequenced Strains for Exploring Actinobacteria Biosynthetic Diversity.</title>
        <authorList>
            <person name="Kalkreuter E."/>
            <person name="Kautsar S.A."/>
            <person name="Yang D."/>
            <person name="Bader C.D."/>
            <person name="Teijaro C.N."/>
            <person name="Fluegel L."/>
            <person name="Davis C.M."/>
            <person name="Simpson J.R."/>
            <person name="Lauterbach L."/>
            <person name="Steele A.D."/>
            <person name="Gui C."/>
            <person name="Meng S."/>
            <person name="Li G."/>
            <person name="Viehrig K."/>
            <person name="Ye F."/>
            <person name="Su P."/>
            <person name="Kiefer A.F."/>
            <person name="Nichols A."/>
            <person name="Cepeda A.J."/>
            <person name="Yan W."/>
            <person name="Fan B."/>
            <person name="Jiang Y."/>
            <person name="Adhikari A."/>
            <person name="Zheng C.-J."/>
            <person name="Schuster L."/>
            <person name="Cowan T.M."/>
            <person name="Smanski M.J."/>
            <person name="Chevrette M.G."/>
            <person name="De Carvalho L.P.S."/>
            <person name="Shen B."/>
        </authorList>
    </citation>
    <scope>NUCLEOTIDE SEQUENCE [LARGE SCALE GENOMIC DNA]</scope>
    <source>
        <strain evidence="2 3">NPDC047833</strain>
    </source>
</reference>
<feature type="signal peptide" evidence="1">
    <location>
        <begin position="1"/>
        <end position="29"/>
    </location>
</feature>
<dbReference type="Proteomes" id="UP001553843">
    <property type="component" value="Unassembled WGS sequence"/>
</dbReference>
<evidence type="ECO:0008006" key="4">
    <source>
        <dbReference type="Google" id="ProtNLM"/>
    </source>
</evidence>
<sequence length="191" mass="19294">MTMLRRRLPVLSALAVAAGALSSASSASAAAEPPVVVNAGTASPPGQVSRATCPEGTQLVGGGYRVFPVKNGLGEVADFIATNAPSATVPNTWEVRALFGRAGAYAMCSTSAAQAPTVVVSAWAGKDVTAKATCPAGTQLTGGGYDSRPAVNGMNDNKDEIVINAPAAQTPNTWMARMDKGEARAIAMCAK</sequence>
<keyword evidence="1" id="KW-0732">Signal</keyword>
<accession>A0ABV3M3I9</accession>
<comment type="caution">
    <text evidence="2">The sequence shown here is derived from an EMBL/GenBank/DDBJ whole genome shotgun (WGS) entry which is preliminary data.</text>
</comment>
<dbReference type="PROSITE" id="PS51318">
    <property type="entry name" value="TAT"/>
    <property type="match status" value="1"/>
</dbReference>
<dbReference type="InterPro" id="IPR006311">
    <property type="entry name" value="TAT_signal"/>
</dbReference>
<name>A0ABV3M3I9_9ACTN</name>
<gene>
    <name evidence="2" type="ORF">AB0887_29660</name>
</gene>
<evidence type="ECO:0000256" key="1">
    <source>
        <dbReference type="SAM" id="SignalP"/>
    </source>
</evidence>
<proteinExistence type="predicted"/>
<protein>
    <recommendedName>
        <fullName evidence="4">Secreted protein</fullName>
    </recommendedName>
</protein>
<dbReference type="EMBL" id="JBEYRS010000014">
    <property type="protein sequence ID" value="MEW2366100.1"/>
    <property type="molecule type" value="Genomic_DNA"/>
</dbReference>
<evidence type="ECO:0000313" key="3">
    <source>
        <dbReference type="Proteomes" id="UP001553843"/>
    </source>
</evidence>